<proteinExistence type="predicted"/>
<evidence type="ECO:0000313" key="2">
    <source>
        <dbReference type="Proteomes" id="UP001501444"/>
    </source>
</evidence>
<reference evidence="2" key="1">
    <citation type="journal article" date="2019" name="Int. J. Syst. Evol. Microbiol.">
        <title>The Global Catalogue of Microorganisms (GCM) 10K type strain sequencing project: providing services to taxonomists for standard genome sequencing and annotation.</title>
        <authorList>
            <consortium name="The Broad Institute Genomics Platform"/>
            <consortium name="The Broad Institute Genome Sequencing Center for Infectious Disease"/>
            <person name="Wu L."/>
            <person name="Ma J."/>
        </authorList>
    </citation>
    <scope>NUCLEOTIDE SEQUENCE [LARGE SCALE GENOMIC DNA]</scope>
    <source>
        <strain evidence="2">JCM 3272</strain>
    </source>
</reference>
<organism evidence="1 2">
    <name type="scientific">Dactylosporangium salmoneum</name>
    <dbReference type="NCBI Taxonomy" id="53361"/>
    <lineage>
        <taxon>Bacteria</taxon>
        <taxon>Bacillati</taxon>
        <taxon>Actinomycetota</taxon>
        <taxon>Actinomycetes</taxon>
        <taxon>Micromonosporales</taxon>
        <taxon>Micromonosporaceae</taxon>
        <taxon>Dactylosporangium</taxon>
    </lineage>
</organism>
<sequence length="87" mass="9800">MPDSIHAARSRRGALKVLSVMAAFALICGSADALIWRRERFRSERAVSAYLEALTHDRYDSAYALVCQFEWWPDRARTAAQAGREVG</sequence>
<dbReference type="EMBL" id="BAAARV010000053">
    <property type="protein sequence ID" value="GAA2361453.1"/>
    <property type="molecule type" value="Genomic_DNA"/>
</dbReference>
<keyword evidence="2" id="KW-1185">Reference proteome</keyword>
<comment type="caution">
    <text evidence="1">The sequence shown here is derived from an EMBL/GenBank/DDBJ whole genome shotgun (WGS) entry which is preliminary data.</text>
</comment>
<protein>
    <submittedName>
        <fullName evidence="1">Uncharacterized protein</fullName>
    </submittedName>
</protein>
<name>A0ABP5TX46_9ACTN</name>
<accession>A0ABP5TX46</accession>
<evidence type="ECO:0000313" key="1">
    <source>
        <dbReference type="EMBL" id="GAA2361453.1"/>
    </source>
</evidence>
<gene>
    <name evidence="1" type="ORF">GCM10010170_056830</name>
</gene>
<dbReference type="Proteomes" id="UP001501444">
    <property type="component" value="Unassembled WGS sequence"/>
</dbReference>